<proteinExistence type="predicted"/>
<keyword evidence="2" id="KW-1185">Reference proteome</keyword>
<evidence type="ECO:0008006" key="3">
    <source>
        <dbReference type="Google" id="ProtNLM"/>
    </source>
</evidence>
<comment type="caution">
    <text evidence="1">The sequence shown here is derived from an EMBL/GenBank/DDBJ whole genome shotgun (WGS) entry which is preliminary data.</text>
</comment>
<sequence length="404" mass="45096">MRKLILLLVIVCCWSCKNDDSQFEIVTVAIPETISKMEFRSSVVVEAPKPILNVGKIYAYQNYIFINEKYKGVHIIDNTNPSSPQTIAFINIPGNEDISIKNDVLYADSAVDLVVFDISDVNSISEIERIEDVFSVYDYQIPNEAQEVDFGNFNAETDVIIGWTLDQQQREFNDINTIDTFDGAEASNGVGGSLARFQIVDNYLYTVGEFEMTVFSIANLSEPTLVYTDYAGWNIETMFYADGYLYLGGTNGMFIHSLENPAAPQMISEFTHWEGCDPVVVDGDYAYLTLRGGNDCGQDLSVLEVIDVSDKTQPTLVAQHTLDNPYGLGFKGNQLFVCDGTSGLKIFDKTNPLDLQIIDTFTNVQATDVIPLEDRLLMISDTALYQYGYETESSIVLVSTFILN</sequence>
<dbReference type="EMBL" id="JALPQF010000011">
    <property type="protein sequence ID" value="MCK8481320.1"/>
    <property type="molecule type" value="Genomic_DNA"/>
</dbReference>
<dbReference type="Proteomes" id="UP001203687">
    <property type="component" value="Unassembled WGS sequence"/>
</dbReference>
<accession>A0ABT0HAD6</accession>
<name>A0ABT0HAD6_9FLAO</name>
<evidence type="ECO:0000313" key="2">
    <source>
        <dbReference type="Proteomes" id="UP001203687"/>
    </source>
</evidence>
<organism evidence="1 2">
    <name type="scientific">Psychroserpens algicola</name>
    <dbReference type="NCBI Taxonomy" id="1719034"/>
    <lineage>
        <taxon>Bacteria</taxon>
        <taxon>Pseudomonadati</taxon>
        <taxon>Bacteroidota</taxon>
        <taxon>Flavobacteriia</taxon>
        <taxon>Flavobacteriales</taxon>
        <taxon>Flavobacteriaceae</taxon>
        <taxon>Psychroserpens</taxon>
    </lineage>
</organism>
<dbReference type="RefSeq" id="WP_248413267.1">
    <property type="nucleotide sequence ID" value="NZ_JALPQF010000011.1"/>
</dbReference>
<gene>
    <name evidence="1" type="ORF">MUY34_11840</name>
</gene>
<dbReference type="InterPro" id="IPR013211">
    <property type="entry name" value="LVIVD"/>
</dbReference>
<protein>
    <recommendedName>
        <fullName evidence="3">LVIVD repeat-containing protein</fullName>
    </recommendedName>
</protein>
<evidence type="ECO:0000313" key="1">
    <source>
        <dbReference type="EMBL" id="MCK8481320.1"/>
    </source>
</evidence>
<reference evidence="1" key="1">
    <citation type="submission" date="2022-04" db="EMBL/GenBank/DDBJ databases">
        <authorList>
            <person name="Ren T."/>
        </authorList>
    </citation>
    <scope>NUCLEOTIDE SEQUENCE</scope>
    <source>
        <strain evidence="1">F63249</strain>
    </source>
</reference>
<dbReference type="Pfam" id="PF08309">
    <property type="entry name" value="LVIVD"/>
    <property type="match status" value="3"/>
</dbReference>
<dbReference type="SUPFAM" id="SSF63825">
    <property type="entry name" value="YWTD domain"/>
    <property type="match status" value="1"/>
</dbReference>